<feature type="domain" description="TNFR-Cys" evidence="3">
    <location>
        <begin position="35"/>
        <end position="73"/>
    </location>
</feature>
<dbReference type="GO" id="GO:0005886">
    <property type="term" value="C:plasma membrane"/>
    <property type="evidence" value="ECO:0007669"/>
    <property type="project" value="InterPro"/>
</dbReference>
<dbReference type="PANTHER" id="PTHR15511">
    <property type="entry name" value="TUMOR NECROSIS FACTOR RECEPTOR SUPERFAMILY MEMBER 13B"/>
    <property type="match status" value="1"/>
</dbReference>
<organism evidence="4 5">
    <name type="scientific">Scophthalmus maximus</name>
    <name type="common">Turbot</name>
    <name type="synonym">Psetta maxima</name>
    <dbReference type="NCBI Taxonomy" id="52904"/>
    <lineage>
        <taxon>Eukaryota</taxon>
        <taxon>Metazoa</taxon>
        <taxon>Chordata</taxon>
        <taxon>Craniata</taxon>
        <taxon>Vertebrata</taxon>
        <taxon>Euteleostomi</taxon>
        <taxon>Actinopterygii</taxon>
        <taxon>Neopterygii</taxon>
        <taxon>Teleostei</taxon>
        <taxon>Neoteleostei</taxon>
        <taxon>Acanthomorphata</taxon>
        <taxon>Carangaria</taxon>
        <taxon>Pleuronectiformes</taxon>
        <taxon>Pleuronectoidei</taxon>
        <taxon>Scophthalmidae</taxon>
        <taxon>Scophthalmus</taxon>
    </lineage>
</organism>
<dbReference type="PRINTS" id="PR01963">
    <property type="entry name" value="TNFACTORR13B"/>
</dbReference>
<evidence type="ECO:0000313" key="4">
    <source>
        <dbReference type="EMBL" id="KAF0025115.1"/>
    </source>
</evidence>
<dbReference type="InterPro" id="IPR022317">
    <property type="entry name" value="TNFR_13B"/>
</dbReference>
<evidence type="ECO:0000259" key="3">
    <source>
        <dbReference type="PROSITE" id="PS00652"/>
    </source>
</evidence>
<evidence type="ECO:0000256" key="1">
    <source>
        <dbReference type="SAM" id="MobiDB-lite"/>
    </source>
</evidence>
<feature type="transmembrane region" description="Helical" evidence="2">
    <location>
        <begin position="147"/>
        <end position="172"/>
    </location>
</feature>
<reference evidence="4 5" key="1">
    <citation type="submission" date="2019-06" db="EMBL/GenBank/DDBJ databases">
        <title>Draft genomes of female and male turbot (Scophthalmus maximus).</title>
        <authorList>
            <person name="Xu H."/>
            <person name="Xu X.-W."/>
            <person name="Shao C."/>
            <person name="Chen S."/>
        </authorList>
    </citation>
    <scope>NUCLEOTIDE SEQUENCE [LARGE SCALE GENOMIC DNA]</scope>
    <source>
        <strain evidence="4">Ysfricsl-2016a</strain>
        <tissue evidence="4">Blood</tissue>
    </source>
</reference>
<gene>
    <name evidence="4" type="ORF">F2P81_021996</name>
</gene>
<keyword evidence="2" id="KW-0472">Membrane</keyword>
<feature type="region of interest" description="Disordered" evidence="1">
    <location>
        <begin position="180"/>
        <end position="236"/>
    </location>
</feature>
<dbReference type="Pfam" id="PF09305">
    <property type="entry name" value="TACI-CRD2"/>
    <property type="match status" value="1"/>
</dbReference>
<name>A0A6A4RYJ1_SCOMX</name>
<feature type="region of interest" description="Disordered" evidence="1">
    <location>
        <begin position="278"/>
        <end position="303"/>
    </location>
</feature>
<sequence length="321" mass="34965">MHEKEQPDGAPPIRWVPRQRSDHADSYLGPMGGRCPEGQYWDALLKKCMRCGLVCQQPNVTTRCVSYCESANCKMLPGHFYDVLLRKCMRCANVCGKHPAECSHHCQRFSKSLMAKRDPVKRETNSNCEDFCGRGLSVPTALEDSSIFLYSLLALCTLLLFSSLSLALAIFLRGSRAKASHPAPKEAKHNRGCVVRPGEEVGRPGGQLGQTKSKDFVTSSSCPTDREPSDDSSPTETCVCVHCFPDLRALGQGSDRPPRAPLTFFQPPVLPLVQGAGPLWTNGSQHSSGLQGPGGGDGSSREMKFICSVSNPSVPQENWIG</sequence>
<evidence type="ECO:0000256" key="2">
    <source>
        <dbReference type="SAM" id="Phobius"/>
    </source>
</evidence>
<evidence type="ECO:0000313" key="5">
    <source>
        <dbReference type="Proteomes" id="UP000438429"/>
    </source>
</evidence>
<dbReference type="PANTHER" id="PTHR15511:SF2">
    <property type="entry name" value="TUMOR NECROSIS FACTOR RECEPTOR SUPERFAMILY MEMBER 13B"/>
    <property type="match status" value="1"/>
</dbReference>
<accession>A0A6A4RYJ1</accession>
<dbReference type="GO" id="GO:0002244">
    <property type="term" value="P:hematopoietic progenitor cell differentiation"/>
    <property type="evidence" value="ECO:0007669"/>
    <property type="project" value="TreeGrafter"/>
</dbReference>
<dbReference type="AlphaFoldDB" id="A0A6A4RYJ1"/>
<proteinExistence type="predicted"/>
<keyword evidence="2" id="KW-0812">Transmembrane</keyword>
<dbReference type="SUPFAM" id="SSF57586">
    <property type="entry name" value="TNF receptor-like"/>
    <property type="match status" value="2"/>
</dbReference>
<comment type="caution">
    <text evidence="4">The sequence shown here is derived from an EMBL/GenBank/DDBJ whole genome shotgun (WGS) entry which is preliminary data.</text>
</comment>
<dbReference type="GO" id="GO:0001782">
    <property type="term" value="P:B cell homeostasis"/>
    <property type="evidence" value="ECO:0007669"/>
    <property type="project" value="TreeGrafter"/>
</dbReference>
<dbReference type="InterPro" id="IPR015384">
    <property type="entry name" value="TACI_Cys-rich-dom"/>
</dbReference>
<protein>
    <recommendedName>
        <fullName evidence="3">TNFR-Cys domain-containing protein</fullName>
    </recommendedName>
</protein>
<dbReference type="InterPro" id="IPR001368">
    <property type="entry name" value="TNFR/NGFR_Cys_rich_reg"/>
</dbReference>
<keyword evidence="2" id="KW-1133">Transmembrane helix</keyword>
<dbReference type="Proteomes" id="UP000438429">
    <property type="component" value="Unassembled WGS sequence"/>
</dbReference>
<dbReference type="Gene3D" id="4.10.1290.10">
    <property type="entry name" value="Tumor necrosis factor receptor superfamily"/>
    <property type="match status" value="2"/>
</dbReference>
<dbReference type="EMBL" id="VEVO01000020">
    <property type="protein sequence ID" value="KAF0025115.1"/>
    <property type="molecule type" value="Genomic_DNA"/>
</dbReference>
<dbReference type="GO" id="GO:0030889">
    <property type="term" value="P:negative regulation of B cell proliferation"/>
    <property type="evidence" value="ECO:0007669"/>
    <property type="project" value="TreeGrafter"/>
</dbReference>
<dbReference type="PROSITE" id="PS00652">
    <property type="entry name" value="TNFR_NGFR_1"/>
    <property type="match status" value="1"/>
</dbReference>